<dbReference type="GO" id="GO:0055085">
    <property type="term" value="P:transmembrane transport"/>
    <property type="evidence" value="ECO:0007669"/>
    <property type="project" value="InterPro"/>
</dbReference>
<comment type="caution">
    <text evidence="8">The sequence shown here is derived from an EMBL/GenBank/DDBJ whole genome shotgun (WGS) entry which is preliminary data.</text>
</comment>
<dbReference type="VEuPathDB" id="AmoebaDB:FDP41_004747"/>
<evidence type="ECO:0000256" key="5">
    <source>
        <dbReference type="ARBA" id="ARBA00023136"/>
    </source>
</evidence>
<dbReference type="InterPro" id="IPR023395">
    <property type="entry name" value="MCP_dom_sf"/>
</dbReference>
<feature type="repeat" description="Solcar" evidence="6">
    <location>
        <begin position="180"/>
        <end position="276"/>
    </location>
</feature>
<dbReference type="VEuPathDB" id="AmoebaDB:NfTy_085000"/>
<evidence type="ECO:0000313" key="8">
    <source>
        <dbReference type="EMBL" id="KAF0976071.1"/>
    </source>
</evidence>
<dbReference type="PANTHER" id="PTHR24089">
    <property type="entry name" value="SOLUTE CARRIER FAMILY 25"/>
    <property type="match status" value="1"/>
</dbReference>
<evidence type="ECO:0000256" key="1">
    <source>
        <dbReference type="ARBA" id="ARBA00004141"/>
    </source>
</evidence>
<dbReference type="Gene3D" id="1.50.40.10">
    <property type="entry name" value="Mitochondrial carrier domain"/>
    <property type="match status" value="1"/>
</dbReference>
<dbReference type="PROSITE" id="PS50920">
    <property type="entry name" value="SOLCAR"/>
    <property type="match status" value="3"/>
</dbReference>
<name>A0A6A5BP99_NAEFO</name>
<dbReference type="InterPro" id="IPR018108">
    <property type="entry name" value="MCP_transmembrane"/>
</dbReference>
<dbReference type="InterPro" id="IPR002067">
    <property type="entry name" value="MCP"/>
</dbReference>
<dbReference type="VEuPathDB" id="AmoebaDB:NF0117360"/>
<dbReference type="GeneID" id="68111965"/>
<evidence type="ECO:0008006" key="10">
    <source>
        <dbReference type="Google" id="ProtNLM"/>
    </source>
</evidence>
<gene>
    <name evidence="8" type="ORF">FDP41_004747</name>
</gene>
<dbReference type="SUPFAM" id="SSF103506">
    <property type="entry name" value="Mitochondrial carrier"/>
    <property type="match status" value="1"/>
</dbReference>
<evidence type="ECO:0000256" key="6">
    <source>
        <dbReference type="PROSITE-ProRule" id="PRU00282"/>
    </source>
</evidence>
<comment type="similarity">
    <text evidence="7">Belongs to the mitochondrial carrier (TC 2.A.29) family.</text>
</comment>
<evidence type="ECO:0000256" key="3">
    <source>
        <dbReference type="ARBA" id="ARBA00022692"/>
    </source>
</evidence>
<dbReference type="PRINTS" id="PR00926">
    <property type="entry name" value="MITOCARRIER"/>
</dbReference>
<keyword evidence="2 7" id="KW-0813">Transport</keyword>
<proteinExistence type="inferred from homology"/>
<reference evidence="8 9" key="1">
    <citation type="journal article" date="2019" name="Sci. Rep.">
        <title>Nanopore sequencing improves the draft genome of the human pathogenic amoeba Naegleria fowleri.</title>
        <authorList>
            <person name="Liechti N."/>
            <person name="Schurch N."/>
            <person name="Bruggmann R."/>
            <person name="Wittwer M."/>
        </authorList>
    </citation>
    <scope>NUCLEOTIDE SEQUENCE [LARGE SCALE GENOMIC DNA]</scope>
    <source>
        <strain evidence="8 9">ATCC 30894</strain>
    </source>
</reference>
<dbReference type="OrthoDB" id="270584at2759"/>
<dbReference type="OMA" id="PFLAYYV"/>
<accession>A0A6A5BP99</accession>
<feature type="repeat" description="Solcar" evidence="6">
    <location>
        <begin position="294"/>
        <end position="444"/>
    </location>
</feature>
<keyword evidence="4" id="KW-0677">Repeat</keyword>
<keyword evidence="9" id="KW-1185">Reference proteome</keyword>
<comment type="subcellular location">
    <subcellularLocation>
        <location evidence="1">Membrane</location>
        <topology evidence="1">Multi-pass membrane protein</topology>
    </subcellularLocation>
</comment>
<organism evidence="8 9">
    <name type="scientific">Naegleria fowleri</name>
    <name type="common">Brain eating amoeba</name>
    <dbReference type="NCBI Taxonomy" id="5763"/>
    <lineage>
        <taxon>Eukaryota</taxon>
        <taxon>Discoba</taxon>
        <taxon>Heterolobosea</taxon>
        <taxon>Tetramitia</taxon>
        <taxon>Eutetramitia</taxon>
        <taxon>Vahlkampfiidae</taxon>
        <taxon>Naegleria</taxon>
    </lineage>
</organism>
<feature type="repeat" description="Solcar" evidence="6">
    <location>
        <begin position="44"/>
        <end position="161"/>
    </location>
</feature>
<evidence type="ECO:0000313" key="9">
    <source>
        <dbReference type="Proteomes" id="UP000444721"/>
    </source>
</evidence>
<sequence length="465" mass="53101">MVFKEWFKIRDEKRISEFLQNKDDQTKALQGLKGALNFFDQRHTEKLRIVLYGGCSSIIIKTIFAPIERLKIELQTCRHLKRSVRLQTSSTEIITYALIGTSTATMDVHTLVRKRGLSGYIKHVIEIEGFSALFRGNGLNVLRVIPTSFMKFAFFDIYRHLSSYIFSSTPVLREIPQSEKDVLLVFSSALMSGFNLTIFAYPLDLLRTRLTVIPYYSKYHFKANLYPFMGTSIRCLRELIRNEGVFALWKGMGTSLVGVIPYVTCSLSFYEYLKNTIHKKVEEFYGKIEKGSTLDLSLKLSYGAISTFIGKTISYPADTIRRRRQLLGCMPSMHAAAVIPHGDIVNGPIPTRSLIKLEADEYTSGISRYGTNGIKVNEAVSNSHLEPLFTQDGKPMYRNTFHAFSRILREEGFKALFNGWKLNIIKVVPGMALHFVIYEQLKSIFGYNKEILTDDQDVDDDEDDL</sequence>
<evidence type="ECO:0000256" key="4">
    <source>
        <dbReference type="ARBA" id="ARBA00022737"/>
    </source>
</evidence>
<keyword evidence="3 6" id="KW-0812">Transmembrane</keyword>
<protein>
    <recommendedName>
        <fullName evidence="10">ADP,ATP carrier protein</fullName>
    </recommendedName>
</protein>
<dbReference type="GO" id="GO:0016020">
    <property type="term" value="C:membrane"/>
    <property type="evidence" value="ECO:0007669"/>
    <property type="project" value="UniProtKB-SubCell"/>
</dbReference>
<dbReference type="EMBL" id="VFQX01000041">
    <property type="protein sequence ID" value="KAF0976071.1"/>
    <property type="molecule type" value="Genomic_DNA"/>
</dbReference>
<keyword evidence="5 6" id="KW-0472">Membrane</keyword>
<dbReference type="AlphaFoldDB" id="A0A6A5BP99"/>
<dbReference type="Pfam" id="PF00153">
    <property type="entry name" value="Mito_carr"/>
    <property type="match status" value="3"/>
</dbReference>
<evidence type="ECO:0000256" key="7">
    <source>
        <dbReference type="RuleBase" id="RU000488"/>
    </source>
</evidence>
<dbReference type="RefSeq" id="XP_044560784.1">
    <property type="nucleotide sequence ID" value="XM_044708194.1"/>
</dbReference>
<evidence type="ECO:0000256" key="2">
    <source>
        <dbReference type="ARBA" id="ARBA00022448"/>
    </source>
</evidence>
<dbReference type="Proteomes" id="UP000444721">
    <property type="component" value="Unassembled WGS sequence"/>
</dbReference>